<sequence>MFSPTSPSFSAWLVIVLLSCTHTFTHMTNAFTLALLSAVGAHGSLFRWHKLICSSFPDVAAFVTSLFHAERYWTRRPPPMGVVGRTIPSCPAGVVVLETFIGPVTIHKSWLKIPCQKIKLCLYVQFHESQNPRTLGAFLRCQSVFLSPNFQVDSTCAIEEREAVISKSFMTCQKIGSCTTFPKLILEGYIAQGLKICKHSAYETLAEITLCHLPLWINSTPSNQKLDIQVILREGHAWDNRKYIGEAAGKHLVRLTQPEVGACSNYFIRNKGRLKWGSLSDLTKIPGGVGYLLSAVYFTILTSNNATMVSSCIIVHLIYFNSFYNRMNWDELPFTCKSVGIPYSKSYRTFVTYNTSQLLSSQVLDYYCLIITRAVSLALASKCFHITFLNNLQVELRMKLVTSL</sequence>
<name>A0A0L6VE58_9BASI</name>
<dbReference type="EMBL" id="LAVV01006769">
    <property type="protein sequence ID" value="KNZ58385.1"/>
    <property type="molecule type" value="Genomic_DNA"/>
</dbReference>
<keyword evidence="3" id="KW-1185">Reference proteome</keyword>
<dbReference type="AlphaFoldDB" id="A0A0L6VE58"/>
<evidence type="ECO:0000313" key="2">
    <source>
        <dbReference type="EMBL" id="KNZ58385.1"/>
    </source>
</evidence>
<protein>
    <submittedName>
        <fullName evidence="2">Putative signal peptide protein</fullName>
    </submittedName>
</protein>
<comment type="caution">
    <text evidence="2">The sequence shown here is derived from an EMBL/GenBank/DDBJ whole genome shotgun (WGS) entry which is preliminary data.</text>
</comment>
<keyword evidence="1" id="KW-0732">Signal</keyword>
<proteinExistence type="predicted"/>
<feature type="chain" id="PRO_5005568478" evidence="1">
    <location>
        <begin position="24"/>
        <end position="404"/>
    </location>
</feature>
<feature type="signal peptide" evidence="1">
    <location>
        <begin position="1"/>
        <end position="23"/>
    </location>
</feature>
<evidence type="ECO:0000313" key="3">
    <source>
        <dbReference type="Proteomes" id="UP000037035"/>
    </source>
</evidence>
<dbReference type="Proteomes" id="UP000037035">
    <property type="component" value="Unassembled WGS sequence"/>
</dbReference>
<dbReference type="VEuPathDB" id="FungiDB:VP01_1939g2"/>
<organism evidence="2 3">
    <name type="scientific">Puccinia sorghi</name>
    <dbReference type="NCBI Taxonomy" id="27349"/>
    <lineage>
        <taxon>Eukaryota</taxon>
        <taxon>Fungi</taxon>
        <taxon>Dikarya</taxon>
        <taxon>Basidiomycota</taxon>
        <taxon>Pucciniomycotina</taxon>
        <taxon>Pucciniomycetes</taxon>
        <taxon>Pucciniales</taxon>
        <taxon>Pucciniaceae</taxon>
        <taxon>Puccinia</taxon>
    </lineage>
</organism>
<reference evidence="2 3" key="1">
    <citation type="submission" date="2015-08" db="EMBL/GenBank/DDBJ databases">
        <title>Next Generation Sequencing and Analysis of the Genome of Puccinia sorghi L Schw, the Causal Agent of Maize Common Rust.</title>
        <authorList>
            <person name="Rochi L."/>
            <person name="Burguener G."/>
            <person name="Darino M."/>
            <person name="Turjanski A."/>
            <person name="Kreff E."/>
            <person name="Dieguez M.J."/>
            <person name="Sacco F."/>
        </authorList>
    </citation>
    <scope>NUCLEOTIDE SEQUENCE [LARGE SCALE GENOMIC DNA]</scope>
    <source>
        <strain evidence="2 3">RO10H11247</strain>
    </source>
</reference>
<evidence type="ECO:0000256" key="1">
    <source>
        <dbReference type="SAM" id="SignalP"/>
    </source>
</evidence>
<gene>
    <name evidence="2" type="ORF">VP01_1939g2</name>
</gene>
<accession>A0A0L6VE58</accession>